<proteinExistence type="predicted"/>
<evidence type="ECO:0000313" key="2">
    <source>
        <dbReference type="Proteomes" id="UP001163321"/>
    </source>
</evidence>
<evidence type="ECO:0000313" key="1">
    <source>
        <dbReference type="EMBL" id="KAI9917042.1"/>
    </source>
</evidence>
<dbReference type="Proteomes" id="UP001163321">
    <property type="component" value="Chromosome 2"/>
</dbReference>
<gene>
    <name evidence="1" type="ORF">PsorP6_018044</name>
</gene>
<name>A0ACC0WEN8_9STRA</name>
<accession>A0ACC0WEN8</accession>
<dbReference type="EMBL" id="CM047581">
    <property type="protein sequence ID" value="KAI9917042.1"/>
    <property type="molecule type" value="Genomic_DNA"/>
</dbReference>
<protein>
    <submittedName>
        <fullName evidence="1">Uncharacterized protein</fullName>
    </submittedName>
</protein>
<reference evidence="1 2" key="1">
    <citation type="journal article" date="2022" name="bioRxiv">
        <title>The genome of the oomycete Peronosclerospora sorghi, a cosmopolitan pathogen of maize and sorghum, is inflated with dispersed pseudogenes.</title>
        <authorList>
            <person name="Fletcher K."/>
            <person name="Martin F."/>
            <person name="Isakeit T."/>
            <person name="Cavanaugh K."/>
            <person name="Magill C."/>
            <person name="Michelmore R."/>
        </authorList>
    </citation>
    <scope>NUCLEOTIDE SEQUENCE [LARGE SCALE GENOMIC DNA]</scope>
    <source>
        <strain evidence="1">P6</strain>
    </source>
</reference>
<keyword evidence="2" id="KW-1185">Reference proteome</keyword>
<comment type="caution">
    <text evidence="1">The sequence shown here is derived from an EMBL/GenBank/DDBJ whole genome shotgun (WGS) entry which is preliminary data.</text>
</comment>
<sequence>MGGIAPLTSVYIGELLEPYGDFYKNFKDFIRTFLGRKGFSEEKIKERKEEKTKKRKRPMTKAEKFSFKKDPRLDWLLHHAFEKELKQHLDSKKDKVWLSMGYYLALLELEGSPREVASMIYRMKSMYKDEYRKGLVEKMEAGQFLFWSQLVETRDEAKSWVMEARQHDPWRKKVLDQYQSYLESSKKLEFPKPLGET</sequence>
<organism evidence="1 2">
    <name type="scientific">Peronosclerospora sorghi</name>
    <dbReference type="NCBI Taxonomy" id="230839"/>
    <lineage>
        <taxon>Eukaryota</taxon>
        <taxon>Sar</taxon>
        <taxon>Stramenopiles</taxon>
        <taxon>Oomycota</taxon>
        <taxon>Peronosporomycetes</taxon>
        <taxon>Peronosporales</taxon>
        <taxon>Peronosporaceae</taxon>
        <taxon>Peronosclerospora</taxon>
    </lineage>
</organism>